<dbReference type="Proteomes" id="UP001177021">
    <property type="component" value="Unassembled WGS sequence"/>
</dbReference>
<protein>
    <submittedName>
        <fullName evidence="1">Uncharacterized protein</fullName>
    </submittedName>
</protein>
<accession>A0ACB0LD30</accession>
<reference evidence="1" key="1">
    <citation type="submission" date="2023-10" db="EMBL/GenBank/DDBJ databases">
        <authorList>
            <person name="Rodriguez Cubillos JULIANA M."/>
            <person name="De Vega J."/>
        </authorList>
    </citation>
    <scope>NUCLEOTIDE SEQUENCE</scope>
</reference>
<sequence>MTAEYIVDKQPMMKTSMHSESEQEVDIISTLPDSIVTHIMEFLVTKEAVHTSILSKRWKHLWKSLAILIINSNQFDKAEFFKKFVLKVLQHRDYSSALRKIVVKHNGHIHFHILAKIINYAVSYEVEQFKLDTFLRNDVRNMLLFHPLFYLRSLKRLDVSLRKSGWIAQLPVTLDLPQLVYCHLRHFSFTSSDDKDFSNPFLNCKKLRTLVIDNCNLSNGKILCLVSDKLVNLTIRFCFYFYNPFKVTIYAPNLEAFTFAGRLNSTNNHEIFEHNLDFIGEANIDVLCHSSIPGVEETLKNWFRRISNVHSLSLCLQTLEGLSHIPDFPYIESMGFSKLKSVIVRRFAETVPLPKGVLDYLLQDSPLAERRIIQGEPLYSETYDLT</sequence>
<organism evidence="1 2">
    <name type="scientific">Trifolium pratense</name>
    <name type="common">Red clover</name>
    <dbReference type="NCBI Taxonomy" id="57577"/>
    <lineage>
        <taxon>Eukaryota</taxon>
        <taxon>Viridiplantae</taxon>
        <taxon>Streptophyta</taxon>
        <taxon>Embryophyta</taxon>
        <taxon>Tracheophyta</taxon>
        <taxon>Spermatophyta</taxon>
        <taxon>Magnoliopsida</taxon>
        <taxon>eudicotyledons</taxon>
        <taxon>Gunneridae</taxon>
        <taxon>Pentapetalae</taxon>
        <taxon>rosids</taxon>
        <taxon>fabids</taxon>
        <taxon>Fabales</taxon>
        <taxon>Fabaceae</taxon>
        <taxon>Papilionoideae</taxon>
        <taxon>50 kb inversion clade</taxon>
        <taxon>NPAAA clade</taxon>
        <taxon>Hologalegina</taxon>
        <taxon>IRL clade</taxon>
        <taxon>Trifolieae</taxon>
        <taxon>Trifolium</taxon>
    </lineage>
</organism>
<gene>
    <name evidence="1" type="ORF">MILVUS5_LOCUS31318</name>
</gene>
<evidence type="ECO:0000313" key="2">
    <source>
        <dbReference type="Proteomes" id="UP001177021"/>
    </source>
</evidence>
<comment type="caution">
    <text evidence="1">The sequence shown here is derived from an EMBL/GenBank/DDBJ whole genome shotgun (WGS) entry which is preliminary data.</text>
</comment>
<keyword evidence="2" id="KW-1185">Reference proteome</keyword>
<evidence type="ECO:0000313" key="1">
    <source>
        <dbReference type="EMBL" id="CAJ2666533.1"/>
    </source>
</evidence>
<dbReference type="EMBL" id="CASHSV030000513">
    <property type="protein sequence ID" value="CAJ2666533.1"/>
    <property type="molecule type" value="Genomic_DNA"/>
</dbReference>
<proteinExistence type="predicted"/>
<name>A0ACB0LD30_TRIPR</name>